<comment type="caution">
    <text evidence="4">The sequence shown here is derived from an EMBL/GenBank/DDBJ whole genome shotgun (WGS) entry which is preliminary data.</text>
</comment>
<dbReference type="Proteomes" id="UP001343600">
    <property type="component" value="Unassembled WGS sequence"/>
</dbReference>
<dbReference type="NCBIfam" id="TIGR02675">
    <property type="entry name" value="tape_meas_nterm"/>
    <property type="match status" value="1"/>
</dbReference>
<dbReference type="Pfam" id="PF09718">
    <property type="entry name" value="Tape_meas_lam_C"/>
    <property type="match status" value="1"/>
</dbReference>
<dbReference type="Pfam" id="PF24622">
    <property type="entry name" value="TMP_4"/>
    <property type="match status" value="1"/>
</dbReference>
<proteinExistence type="predicted"/>
<dbReference type="InterPro" id="IPR006431">
    <property type="entry name" value="Phage_tape_meas_C"/>
</dbReference>
<feature type="coiled-coil region" evidence="1">
    <location>
        <begin position="924"/>
        <end position="1013"/>
    </location>
</feature>
<feature type="coiled-coil region" evidence="1">
    <location>
        <begin position="386"/>
        <end position="413"/>
    </location>
</feature>
<feature type="domain" description="Tape measure protein N-terminal" evidence="3">
    <location>
        <begin position="91"/>
        <end position="281"/>
    </location>
</feature>
<keyword evidence="5" id="KW-1185">Reference proteome</keyword>
<keyword evidence="1" id="KW-0175">Coiled coil</keyword>
<dbReference type="NCBIfam" id="TIGR01541">
    <property type="entry name" value="tape_meas_lam_C"/>
    <property type="match status" value="1"/>
</dbReference>
<protein>
    <submittedName>
        <fullName evidence="4">Phage tail tape measure protein</fullName>
    </submittedName>
</protein>
<gene>
    <name evidence="4" type="ORF">V2I87_11125</name>
</gene>
<evidence type="ECO:0000259" key="3">
    <source>
        <dbReference type="Pfam" id="PF20155"/>
    </source>
</evidence>
<dbReference type="EMBL" id="JAZEIP010000014">
    <property type="protein sequence ID" value="MEE4040644.1"/>
    <property type="molecule type" value="Genomic_DNA"/>
</dbReference>
<name>A0ABU7N8F0_PSEVI</name>
<accession>A0ABU7N8F0</accession>
<dbReference type="Pfam" id="PF20155">
    <property type="entry name" value="TMP_3"/>
    <property type="match status" value="1"/>
</dbReference>
<feature type="domain" description="Bacteriophage tail tape measure C-terminal" evidence="2">
    <location>
        <begin position="1112"/>
        <end position="1185"/>
    </location>
</feature>
<sequence>MALTSRLALEVDSRSAQQQVDDLRRGLIALNDAGLRSGPVLSGASSAVNTTGQNARTATVQVQSLERRVRSLSSAAAGLAGPLVAAVSTKAFYDAAEAYSTLTNRMKLVTDGAGELAAAQKAVFAISQSSYQPLNATAELYQRIATNQKELKLTGEGVAGVVGTISKTLAISGASAASANAALIQLGQAFASGVLRGEELNSVMEQAPALAQAIAAGMGKTVGELRTLGAAGLLTADSVVKALQAQRVAVDQLFDKTAVTIGNSITALDNSFTQLIGKMDQASGASASISSAFVAASKSMDALTSDSSSTYLTLSRVSNAAETLAYIIGGRLALSAGQAVASLALATKASIQQTAALVGSTAANLAAAKAEAESSKQAVISAQSKQADANATLARANAEIVAAEQKLAADRMRQQSDLNNLRSIQAVLVAEREQEVTRLSNQISEQGRAAARNRIAVARLDEVKIIKQIQAAEIQLAATTAATSAEIQQSYLVRSAAIAGVAETTLAANAAIRASETATAAVTSASKAMLLAGAAGRGLLGLLTGPVGLIAMTGAVAYSFLSVGDRADDASASLISHNATVSETVSAYKTLSAEQQRLQKITWAEQQAAALDKASSALDDYAYKVERGITLGPFADQFRSMIAEVESGKRSLDSVTQWIQTNSNATPDFIRKLAELAATQQTNTASAADLATKLGTVDAATKAISQSTGNLTISQSGSGSQTKAQVAEWEKYIAKLTESRDLIGANAKAEAALLAQKMGLTKAQAAQSSIVAEQTDLLRKYESAVKEADKVQQAALKAQLVALYTQQQAAEDATTAVKKSHEEAAKAAEASANKQINQMQRVIDKALTLSRGTNLLLLPQTKQQALTGADLLTGGSTVKKTAPARLTPQQMVDARTSQIEQGTTVNKNAGKTKAFQEDAGTKLLDDARQRYAVLQQQSRELLIQDGTTRSIGAEQKKLVELETEIAQLKEKKTLTAAQKQVLAMADLNLAQQKQNAALEKENELRKLATEETQKLFSFQANLNSQLVKDRTGLNNSLSGLGMGDQQRARMQEQFGIQEQYQSQLDALAAQRNEDKITPELYAKQTAALNAALQTRLAMQQKYYADVDRAQSDWSLGASSALETYLEQSRDVAGQTKQLFTNGFSNMEDAVLKFVKTGKASFRDFADGVVSDLIRIQLRQAAAGFLSTAFSAASGYFGGGAGLAAGSAGAASSSLGASAAGYSSKYGFSDGGYTGDGGKFQPMGVVHGGEFVVKKDVVSQPGAREFLERMNANTKGYADGGYVGKAATTAAAGSTQRPVPTGSGSLPPIINQIEIHGNPDADQLARMEDSVNRASNQAYQMMLTDLKRNGPAMQMIRSKR</sequence>
<organism evidence="4 5">
    <name type="scientific">Pseudomonas viridiflava</name>
    <name type="common">Phytomonas viridiflava</name>
    <dbReference type="NCBI Taxonomy" id="33069"/>
    <lineage>
        <taxon>Bacteria</taxon>
        <taxon>Pseudomonadati</taxon>
        <taxon>Pseudomonadota</taxon>
        <taxon>Gammaproteobacteria</taxon>
        <taxon>Pseudomonadales</taxon>
        <taxon>Pseudomonadaceae</taxon>
        <taxon>Pseudomonas</taxon>
    </lineage>
</organism>
<dbReference type="RefSeq" id="WP_330513201.1">
    <property type="nucleotide sequence ID" value="NZ_JAZEIH010000020.1"/>
</dbReference>
<evidence type="ECO:0000256" key="1">
    <source>
        <dbReference type="SAM" id="Coils"/>
    </source>
</evidence>
<evidence type="ECO:0000313" key="5">
    <source>
        <dbReference type="Proteomes" id="UP001343600"/>
    </source>
</evidence>
<dbReference type="InterPro" id="IPR013491">
    <property type="entry name" value="Tape_meas_N"/>
</dbReference>
<evidence type="ECO:0000313" key="4">
    <source>
        <dbReference type="EMBL" id="MEE4040644.1"/>
    </source>
</evidence>
<reference evidence="4 5" key="1">
    <citation type="submission" date="2024-01" db="EMBL/GenBank/DDBJ databases">
        <title>Characterization of Pseudomonas viridiflava in Georgia, USA.</title>
        <authorList>
            <person name="Zhao M."/>
            <person name="Dutta B."/>
        </authorList>
    </citation>
    <scope>NUCLEOTIDE SEQUENCE [LARGE SCALE GENOMIC DNA]</scope>
    <source>
        <strain evidence="4 5">21GA0539</strain>
    </source>
</reference>
<evidence type="ECO:0000259" key="2">
    <source>
        <dbReference type="Pfam" id="PF09718"/>
    </source>
</evidence>